<feature type="transmembrane region" description="Helical" evidence="1">
    <location>
        <begin position="126"/>
        <end position="146"/>
    </location>
</feature>
<evidence type="ECO:0000313" key="2">
    <source>
        <dbReference type="EMBL" id="GHB37865.1"/>
    </source>
</evidence>
<feature type="transmembrane region" description="Helical" evidence="1">
    <location>
        <begin position="51"/>
        <end position="69"/>
    </location>
</feature>
<gene>
    <name evidence="2" type="ORF">GCM10010347_03970</name>
</gene>
<keyword evidence="1" id="KW-0812">Transmembrane</keyword>
<organism evidence="2 3">
    <name type="scientific">Streptomyces cirratus</name>
    <dbReference type="NCBI Taxonomy" id="68187"/>
    <lineage>
        <taxon>Bacteria</taxon>
        <taxon>Bacillati</taxon>
        <taxon>Actinomycetota</taxon>
        <taxon>Actinomycetes</taxon>
        <taxon>Kitasatosporales</taxon>
        <taxon>Streptomycetaceae</taxon>
        <taxon>Streptomyces</taxon>
    </lineage>
</organism>
<accession>A0ABQ3EG87</accession>
<feature type="transmembrane region" description="Helical" evidence="1">
    <location>
        <begin position="95"/>
        <end position="114"/>
    </location>
</feature>
<feature type="transmembrane region" description="Helical" evidence="1">
    <location>
        <begin position="152"/>
        <end position="172"/>
    </location>
</feature>
<reference evidence="3" key="1">
    <citation type="journal article" date="2019" name="Int. J. Syst. Evol. Microbiol.">
        <title>The Global Catalogue of Microorganisms (GCM) 10K type strain sequencing project: providing services to taxonomists for standard genome sequencing and annotation.</title>
        <authorList>
            <consortium name="The Broad Institute Genomics Platform"/>
            <consortium name="The Broad Institute Genome Sequencing Center for Infectious Disease"/>
            <person name="Wu L."/>
            <person name="Ma J."/>
        </authorList>
    </citation>
    <scope>NUCLEOTIDE SEQUENCE [LARGE SCALE GENOMIC DNA]</scope>
    <source>
        <strain evidence="3">JCM 4738</strain>
    </source>
</reference>
<dbReference type="EMBL" id="BMVP01000001">
    <property type="protein sequence ID" value="GHB37865.1"/>
    <property type="molecule type" value="Genomic_DNA"/>
</dbReference>
<sequence length="173" mass="18518">MTASPQERAFSPPPPRQHAGWRFSGVYGTVLASGLLAALERTGEHYSPFYDATWVLITAVTAGLAHGYAHHMTTHQPDFPGHRWRGLGRAMWQEWPMVAATLPSVALLLLAGLTGWPENRVTGVGLALNTALLFGWGTLSAVRVGYRRSTAPLIGLADAGIGVLVIVANALIK</sequence>
<evidence type="ECO:0000313" key="3">
    <source>
        <dbReference type="Proteomes" id="UP000642673"/>
    </source>
</evidence>
<dbReference type="Proteomes" id="UP000642673">
    <property type="component" value="Unassembled WGS sequence"/>
</dbReference>
<proteinExistence type="predicted"/>
<evidence type="ECO:0008006" key="4">
    <source>
        <dbReference type="Google" id="ProtNLM"/>
    </source>
</evidence>
<feature type="transmembrane region" description="Helical" evidence="1">
    <location>
        <begin position="20"/>
        <end position="39"/>
    </location>
</feature>
<name>A0ABQ3EG87_9ACTN</name>
<dbReference type="RefSeq" id="WP_229873236.1">
    <property type="nucleotide sequence ID" value="NZ_BMVP01000001.1"/>
</dbReference>
<keyword evidence="3" id="KW-1185">Reference proteome</keyword>
<evidence type="ECO:0000256" key="1">
    <source>
        <dbReference type="SAM" id="Phobius"/>
    </source>
</evidence>
<comment type="caution">
    <text evidence="2">The sequence shown here is derived from an EMBL/GenBank/DDBJ whole genome shotgun (WGS) entry which is preliminary data.</text>
</comment>
<keyword evidence="1" id="KW-1133">Transmembrane helix</keyword>
<keyword evidence="1" id="KW-0472">Membrane</keyword>
<protein>
    <recommendedName>
        <fullName evidence="4">Integral membrane protein</fullName>
    </recommendedName>
</protein>